<evidence type="ECO:0000256" key="10">
    <source>
        <dbReference type="ARBA" id="ARBA00022840"/>
    </source>
</evidence>
<comment type="similarity">
    <text evidence="2 13">Belongs to the SUA5 family.</text>
</comment>
<dbReference type="InterPro" id="IPR038385">
    <property type="entry name" value="Sua5/YwlC_C"/>
</dbReference>
<name>A0ABT9VI03_9BACI</name>
<evidence type="ECO:0000313" key="15">
    <source>
        <dbReference type="EMBL" id="MDQ0160593.1"/>
    </source>
</evidence>
<dbReference type="PANTHER" id="PTHR17490">
    <property type="entry name" value="SUA5"/>
    <property type="match status" value="1"/>
</dbReference>
<evidence type="ECO:0000256" key="11">
    <source>
        <dbReference type="ARBA" id="ARBA00029774"/>
    </source>
</evidence>
<dbReference type="InterPro" id="IPR017945">
    <property type="entry name" value="DHBP_synth_RibB-like_a/b_dom"/>
</dbReference>
<evidence type="ECO:0000256" key="13">
    <source>
        <dbReference type="PIRNR" id="PIRNR004930"/>
    </source>
</evidence>
<dbReference type="SUPFAM" id="SSF55821">
    <property type="entry name" value="YrdC/RibB"/>
    <property type="match status" value="1"/>
</dbReference>
<evidence type="ECO:0000259" key="14">
    <source>
        <dbReference type="PROSITE" id="PS51163"/>
    </source>
</evidence>
<evidence type="ECO:0000256" key="3">
    <source>
        <dbReference type="ARBA" id="ARBA00012584"/>
    </source>
</evidence>
<keyword evidence="10 13" id="KW-0067">ATP-binding</keyword>
<evidence type="ECO:0000313" key="16">
    <source>
        <dbReference type="Proteomes" id="UP001224359"/>
    </source>
</evidence>
<keyword evidence="6 13" id="KW-0808">Transferase</keyword>
<protein>
    <recommendedName>
        <fullName evidence="4 13">Threonylcarbamoyl-AMP synthase</fullName>
        <shortName evidence="13">TC-AMP synthase</shortName>
        <ecNumber evidence="3 13">2.7.7.87</ecNumber>
    </recommendedName>
    <alternativeName>
        <fullName evidence="11 13">L-threonylcarbamoyladenylate synthase</fullName>
    </alternativeName>
</protein>
<accession>A0ABT9VI03</accession>
<dbReference type="InterPro" id="IPR005145">
    <property type="entry name" value="Sua5_C"/>
</dbReference>
<comment type="catalytic activity">
    <reaction evidence="12 13">
        <text>L-threonine + hydrogencarbonate + ATP = L-threonylcarbamoyladenylate + diphosphate + H2O</text>
        <dbReference type="Rhea" id="RHEA:36407"/>
        <dbReference type="ChEBI" id="CHEBI:15377"/>
        <dbReference type="ChEBI" id="CHEBI:17544"/>
        <dbReference type="ChEBI" id="CHEBI:30616"/>
        <dbReference type="ChEBI" id="CHEBI:33019"/>
        <dbReference type="ChEBI" id="CHEBI:57926"/>
        <dbReference type="ChEBI" id="CHEBI:73682"/>
        <dbReference type="EC" id="2.7.7.87"/>
    </reaction>
</comment>
<reference evidence="15 16" key="1">
    <citation type="submission" date="2023-07" db="EMBL/GenBank/DDBJ databases">
        <title>Genomic Encyclopedia of Type Strains, Phase IV (KMG-IV): sequencing the most valuable type-strain genomes for metagenomic binning, comparative biology and taxonomic classification.</title>
        <authorList>
            <person name="Goeker M."/>
        </authorList>
    </citation>
    <scope>NUCLEOTIDE SEQUENCE [LARGE SCALE GENOMIC DNA]</scope>
    <source>
        <strain evidence="15 16">DSM 16460</strain>
    </source>
</reference>
<evidence type="ECO:0000256" key="5">
    <source>
        <dbReference type="ARBA" id="ARBA00022490"/>
    </source>
</evidence>
<proteinExistence type="inferred from homology"/>
<dbReference type="InterPro" id="IPR010923">
    <property type="entry name" value="T(6)A37_SUA5"/>
</dbReference>
<dbReference type="PIRSF" id="PIRSF004930">
    <property type="entry name" value="Tln_factor_SUA5"/>
    <property type="match status" value="1"/>
</dbReference>
<comment type="subcellular location">
    <subcellularLocation>
        <location evidence="1 13">Cytoplasm</location>
    </subcellularLocation>
</comment>
<dbReference type="GO" id="GO:0061710">
    <property type="term" value="F:L-threonylcarbamoyladenylate synthase"/>
    <property type="evidence" value="ECO:0007669"/>
    <property type="project" value="UniProtKB-EC"/>
</dbReference>
<organism evidence="15 16">
    <name type="scientific">Alkalibacillus salilacus</name>
    <dbReference type="NCBI Taxonomy" id="284582"/>
    <lineage>
        <taxon>Bacteria</taxon>
        <taxon>Bacillati</taxon>
        <taxon>Bacillota</taxon>
        <taxon>Bacilli</taxon>
        <taxon>Bacillales</taxon>
        <taxon>Bacillaceae</taxon>
        <taxon>Alkalibacillus</taxon>
    </lineage>
</organism>
<dbReference type="InterPro" id="IPR006070">
    <property type="entry name" value="Sua5-like_dom"/>
</dbReference>
<dbReference type="Gene3D" id="3.40.50.11030">
    <property type="entry name" value="Threonylcarbamoyl-AMP synthase, C-terminal domain"/>
    <property type="match status" value="1"/>
</dbReference>
<keyword evidence="8 13" id="KW-0548">Nucleotidyltransferase</keyword>
<dbReference type="EC" id="2.7.7.87" evidence="3 13"/>
<dbReference type="Pfam" id="PF01300">
    <property type="entry name" value="Sua5_yciO_yrdC"/>
    <property type="match status" value="1"/>
</dbReference>
<dbReference type="Proteomes" id="UP001224359">
    <property type="component" value="Unassembled WGS sequence"/>
</dbReference>
<evidence type="ECO:0000256" key="12">
    <source>
        <dbReference type="ARBA" id="ARBA00048366"/>
    </source>
</evidence>
<sequence>METKHWTSHDELNNQAIQEAADRLKQGETIAFPTETVYGLGADATNDQAVSQIFQAKGRPADNPLIAHVGSSDLIYDYVTDVSKDAQALIKAFWPGPLTLILPAKSKLAEKVTAGLTTVGFRMPDHPVALALLQAANIPVAAPSANRSGKPSPTAADHVLHDLDGKIHGVLDGGTTGVGVESTVIDMTLDPPMILRPGGVTQTEIEAVIGPVNLAPSLQAEDDAPRSPGMKYKHYAPDCPIWIVKGGAERMKQVTHDLQQQGKRIGFMVSDERAIELDQDHIYRLGSQKDLLAITRHLYDRLRQIDDSDYEIILAEAFPKEGIGEALMNRLEKAASETIE</sequence>
<evidence type="ECO:0000256" key="7">
    <source>
        <dbReference type="ARBA" id="ARBA00022694"/>
    </source>
</evidence>
<evidence type="ECO:0000256" key="4">
    <source>
        <dbReference type="ARBA" id="ARBA00015492"/>
    </source>
</evidence>
<dbReference type="EMBL" id="JAUSTQ010000014">
    <property type="protein sequence ID" value="MDQ0160593.1"/>
    <property type="molecule type" value="Genomic_DNA"/>
</dbReference>
<dbReference type="NCBIfam" id="TIGR00057">
    <property type="entry name" value="L-threonylcarbamoyladenylate synthase"/>
    <property type="match status" value="1"/>
</dbReference>
<keyword evidence="9 13" id="KW-0547">Nucleotide-binding</keyword>
<evidence type="ECO:0000256" key="2">
    <source>
        <dbReference type="ARBA" id="ARBA00007663"/>
    </source>
</evidence>
<dbReference type="PROSITE" id="PS51163">
    <property type="entry name" value="YRDC"/>
    <property type="match status" value="1"/>
</dbReference>
<dbReference type="PANTHER" id="PTHR17490:SF16">
    <property type="entry name" value="THREONYLCARBAMOYL-AMP SYNTHASE"/>
    <property type="match status" value="1"/>
</dbReference>
<evidence type="ECO:0000256" key="8">
    <source>
        <dbReference type="ARBA" id="ARBA00022695"/>
    </source>
</evidence>
<keyword evidence="5 13" id="KW-0963">Cytoplasm</keyword>
<dbReference type="Gene3D" id="3.90.870.10">
    <property type="entry name" value="DHBP synthase"/>
    <property type="match status" value="1"/>
</dbReference>
<comment type="function">
    <text evidence="13">Required for the formation of a threonylcarbamoyl group on adenosine at position 37 (t(6)A37) in tRNAs that read codons beginning with adenine.</text>
</comment>
<dbReference type="Pfam" id="PF03481">
    <property type="entry name" value="Sua5_C"/>
    <property type="match status" value="1"/>
</dbReference>
<keyword evidence="16" id="KW-1185">Reference proteome</keyword>
<evidence type="ECO:0000256" key="6">
    <source>
        <dbReference type="ARBA" id="ARBA00022679"/>
    </source>
</evidence>
<dbReference type="InterPro" id="IPR050156">
    <property type="entry name" value="TC-AMP_synthase_SUA5"/>
</dbReference>
<dbReference type="RefSeq" id="WP_306977959.1">
    <property type="nucleotide sequence ID" value="NZ_JAUSTQ010000014.1"/>
</dbReference>
<evidence type="ECO:0000256" key="9">
    <source>
        <dbReference type="ARBA" id="ARBA00022741"/>
    </source>
</evidence>
<evidence type="ECO:0000256" key="1">
    <source>
        <dbReference type="ARBA" id="ARBA00004496"/>
    </source>
</evidence>
<gene>
    <name evidence="15" type="ORF">J2S77_002597</name>
</gene>
<comment type="caution">
    <text evidence="15">The sequence shown here is derived from an EMBL/GenBank/DDBJ whole genome shotgun (WGS) entry which is preliminary data.</text>
</comment>
<keyword evidence="7 13" id="KW-0819">tRNA processing</keyword>
<feature type="domain" description="YrdC-like" evidence="14">
    <location>
        <begin position="14"/>
        <end position="200"/>
    </location>
</feature>